<dbReference type="GO" id="GO:0004930">
    <property type="term" value="F:G protein-coupled receptor activity"/>
    <property type="evidence" value="ECO:0007669"/>
    <property type="project" value="UniProtKB-KW"/>
</dbReference>
<keyword evidence="7 10" id="KW-0472">Membrane</keyword>
<dbReference type="CDD" id="cd13954">
    <property type="entry name" value="7tmA_OR"/>
    <property type="match status" value="1"/>
</dbReference>
<proteinExistence type="inferred from homology"/>
<comment type="similarity">
    <text evidence="9">Belongs to the G-protein coupled receptor 1 family.</text>
</comment>
<evidence type="ECO:0000256" key="3">
    <source>
        <dbReference type="ARBA" id="ARBA00022606"/>
    </source>
</evidence>
<keyword evidence="8 9" id="KW-0807">Transducer</keyword>
<dbReference type="FunFam" id="1.20.1070.10:FF:000008">
    <property type="entry name" value="Olfactory receptor"/>
    <property type="match status" value="1"/>
</dbReference>
<dbReference type="Ensembl" id="ENSLLET00000009699.1">
    <property type="protein sequence ID" value="ENSLLEP00000009339.1"/>
    <property type="gene ID" value="ENSLLEG00000005962.1"/>
</dbReference>
<dbReference type="SUPFAM" id="SSF81321">
    <property type="entry name" value="Family A G protein-coupled receptor-like"/>
    <property type="match status" value="1"/>
</dbReference>
<keyword evidence="2 10" id="KW-1003">Cell membrane</keyword>
<keyword evidence="9" id="KW-0297">G-protein coupled receptor</keyword>
<keyword evidence="4 9" id="KW-0812">Transmembrane</keyword>
<feature type="transmembrane region" description="Helical" evidence="10">
    <location>
        <begin position="224"/>
        <end position="243"/>
    </location>
</feature>
<evidence type="ECO:0000256" key="6">
    <source>
        <dbReference type="ARBA" id="ARBA00022989"/>
    </source>
</evidence>
<dbReference type="InterPro" id="IPR000725">
    <property type="entry name" value="Olfact_rcpt"/>
</dbReference>
<dbReference type="InterPro" id="IPR017452">
    <property type="entry name" value="GPCR_Rhodpsn_7TM"/>
</dbReference>
<reference evidence="12" key="2">
    <citation type="submission" date="2025-09" db="UniProtKB">
        <authorList>
            <consortium name="Ensembl"/>
        </authorList>
    </citation>
    <scope>IDENTIFICATION</scope>
</reference>
<dbReference type="PRINTS" id="PR00245">
    <property type="entry name" value="OLFACTORYR"/>
</dbReference>
<dbReference type="Gene3D" id="1.20.1070.10">
    <property type="entry name" value="Rhodopsin 7-helix transmembrane proteins"/>
    <property type="match status" value="1"/>
</dbReference>
<dbReference type="GO" id="GO:0004984">
    <property type="term" value="F:olfactory receptor activity"/>
    <property type="evidence" value="ECO:0007669"/>
    <property type="project" value="InterPro"/>
</dbReference>
<reference evidence="12" key="1">
    <citation type="submission" date="2025-08" db="UniProtKB">
        <authorList>
            <consortium name="Ensembl"/>
        </authorList>
    </citation>
    <scope>IDENTIFICATION</scope>
</reference>
<dbReference type="InterPro" id="IPR000276">
    <property type="entry name" value="GPCR_Rhodpsn"/>
</dbReference>
<evidence type="ECO:0000256" key="8">
    <source>
        <dbReference type="ARBA" id="ARBA00023224"/>
    </source>
</evidence>
<name>A0A8C5M5V0_9ANUR</name>
<evidence type="ECO:0000313" key="13">
    <source>
        <dbReference type="Proteomes" id="UP000694569"/>
    </source>
</evidence>
<dbReference type="OrthoDB" id="9836137at2759"/>
<feature type="transmembrane region" description="Helical" evidence="10">
    <location>
        <begin position="44"/>
        <end position="65"/>
    </location>
</feature>
<dbReference type="GO" id="GO:0005886">
    <property type="term" value="C:plasma membrane"/>
    <property type="evidence" value="ECO:0007669"/>
    <property type="project" value="UniProtKB-SubCell"/>
</dbReference>
<evidence type="ECO:0000256" key="9">
    <source>
        <dbReference type="RuleBase" id="RU000688"/>
    </source>
</evidence>
<evidence type="ECO:0000256" key="10">
    <source>
        <dbReference type="RuleBase" id="RU363047"/>
    </source>
</evidence>
<keyword evidence="5 10" id="KW-0552">Olfaction</keyword>
<keyword evidence="13" id="KW-1185">Reference proteome</keyword>
<dbReference type="Proteomes" id="UP000694569">
    <property type="component" value="Unplaced"/>
</dbReference>
<feature type="transmembrane region" description="Helical" evidence="10">
    <location>
        <begin position="255"/>
        <end position="274"/>
    </location>
</feature>
<evidence type="ECO:0000259" key="11">
    <source>
        <dbReference type="PROSITE" id="PS50262"/>
    </source>
</evidence>
<evidence type="ECO:0000256" key="4">
    <source>
        <dbReference type="ARBA" id="ARBA00022692"/>
    </source>
</evidence>
<dbReference type="PANTHER" id="PTHR26453">
    <property type="entry name" value="OLFACTORY RECEPTOR"/>
    <property type="match status" value="1"/>
</dbReference>
<evidence type="ECO:0000256" key="5">
    <source>
        <dbReference type="ARBA" id="ARBA00022725"/>
    </source>
</evidence>
<organism evidence="12 13">
    <name type="scientific">Leptobrachium leishanense</name>
    <name type="common">Leishan spiny toad</name>
    <dbReference type="NCBI Taxonomy" id="445787"/>
    <lineage>
        <taxon>Eukaryota</taxon>
        <taxon>Metazoa</taxon>
        <taxon>Chordata</taxon>
        <taxon>Craniata</taxon>
        <taxon>Vertebrata</taxon>
        <taxon>Euteleostomi</taxon>
        <taxon>Amphibia</taxon>
        <taxon>Batrachia</taxon>
        <taxon>Anura</taxon>
        <taxon>Pelobatoidea</taxon>
        <taxon>Megophryidae</taxon>
        <taxon>Leptobrachium</taxon>
    </lineage>
</organism>
<sequence length="325" mass="36758">MCSHLQCSILLSVVFLLFYITAFTANSLLILAVSFNHHLHNSMYFFLICLSLINLCSPSITIPKMLESSLSGKNTITLGGCTAQIFFYLFLGESECILLAFMAYDRFIAICKPLRYLMIINRAACIRMISATWTVSGFMTALGLFFGRNITYCSPNVINHFLCEIPSLMLLSCEKTAGLYALTMITTFMLLLIPLTLILFSYFRIIISVTKIQSGRYKAFSTCSSHLIVVTLFYGTAMLLYMRPRGSTADNLDKIVSVFYTVITPMVNPLIYSLRNKDVLRAMRRLPSLLLSCFLPTQSLLYSLWPPASPSFCSHLFHLPRFLRL</sequence>
<dbReference type="PROSITE" id="PS50262">
    <property type="entry name" value="G_PROTEIN_RECEP_F1_2"/>
    <property type="match status" value="1"/>
</dbReference>
<protein>
    <recommendedName>
        <fullName evidence="10">Olfactory receptor</fullName>
    </recommendedName>
</protein>
<evidence type="ECO:0000256" key="1">
    <source>
        <dbReference type="ARBA" id="ARBA00004651"/>
    </source>
</evidence>
<dbReference type="Pfam" id="PF13853">
    <property type="entry name" value="7tm_4"/>
    <property type="match status" value="1"/>
</dbReference>
<keyword evidence="6 10" id="KW-1133">Transmembrane helix</keyword>
<accession>A0A8C5M5V0</accession>
<feature type="transmembrane region" description="Helical" evidence="10">
    <location>
        <begin position="85"/>
        <end position="104"/>
    </location>
</feature>
<comment type="subcellular location">
    <subcellularLocation>
        <location evidence="1 10">Cell membrane</location>
        <topology evidence="1 10">Multi-pass membrane protein</topology>
    </subcellularLocation>
</comment>
<evidence type="ECO:0000256" key="2">
    <source>
        <dbReference type="ARBA" id="ARBA00022475"/>
    </source>
</evidence>
<feature type="transmembrane region" description="Helical" evidence="10">
    <location>
        <begin position="177"/>
        <end position="203"/>
    </location>
</feature>
<feature type="domain" description="G-protein coupled receptors family 1 profile" evidence="11">
    <location>
        <begin position="25"/>
        <end position="272"/>
    </location>
</feature>
<feature type="transmembrane region" description="Helical" evidence="10">
    <location>
        <begin position="125"/>
        <end position="146"/>
    </location>
</feature>
<dbReference type="GeneTree" id="ENSGT01140000282496"/>
<dbReference type="AlphaFoldDB" id="A0A8C5M5V0"/>
<evidence type="ECO:0000313" key="12">
    <source>
        <dbReference type="Ensembl" id="ENSLLEP00000009339.1"/>
    </source>
</evidence>
<feature type="transmembrane region" description="Helical" evidence="10">
    <location>
        <begin position="12"/>
        <end position="32"/>
    </location>
</feature>
<evidence type="ECO:0000256" key="7">
    <source>
        <dbReference type="ARBA" id="ARBA00023136"/>
    </source>
</evidence>
<dbReference type="PRINTS" id="PR00237">
    <property type="entry name" value="GPCRRHODOPSN"/>
</dbReference>
<dbReference type="PROSITE" id="PS00237">
    <property type="entry name" value="G_PROTEIN_RECEP_F1_1"/>
    <property type="match status" value="1"/>
</dbReference>
<keyword evidence="9" id="KW-0675">Receptor</keyword>
<keyword evidence="3 10" id="KW-0716">Sensory transduction</keyword>